<dbReference type="Proteomes" id="UP001279410">
    <property type="component" value="Unassembled WGS sequence"/>
</dbReference>
<dbReference type="InterPro" id="IPR027417">
    <property type="entry name" value="P-loop_NTPase"/>
</dbReference>
<protein>
    <submittedName>
        <fullName evidence="1">GTPase IMAP family member 8-like isoform X1</fullName>
    </submittedName>
</protein>
<sequence length="123" mass="13381">MFENDQRLLMKKVGNIVRHNKETFLTSTEETKPSLNLVLCGRRGAGKTSAAKAILGQTELHLVSPTSSEVLNQGEGRWVSGDGLPCMENSETVMEEHLVFSVILRGDPCFISVLPVGPLNDGT</sequence>
<dbReference type="EMBL" id="BRZM01002169">
    <property type="protein sequence ID" value="GLD74339.1"/>
    <property type="molecule type" value="Genomic_DNA"/>
</dbReference>
<reference evidence="1" key="1">
    <citation type="submission" date="2022-08" db="EMBL/GenBank/DDBJ databases">
        <title>Genome sequencing of akame (Lates japonicus).</title>
        <authorList>
            <person name="Hashiguchi Y."/>
            <person name="Takahashi H."/>
        </authorList>
    </citation>
    <scope>NUCLEOTIDE SEQUENCE</scope>
    <source>
        <strain evidence="1">Kochi</strain>
    </source>
</reference>
<comment type="caution">
    <text evidence="1">The sequence shown here is derived from an EMBL/GenBank/DDBJ whole genome shotgun (WGS) entry which is preliminary data.</text>
</comment>
<dbReference type="AlphaFoldDB" id="A0AAD3RL01"/>
<evidence type="ECO:0000313" key="2">
    <source>
        <dbReference type="Proteomes" id="UP001279410"/>
    </source>
</evidence>
<dbReference type="SUPFAM" id="SSF52540">
    <property type="entry name" value="P-loop containing nucleoside triphosphate hydrolases"/>
    <property type="match status" value="1"/>
</dbReference>
<accession>A0AAD3RL01</accession>
<organism evidence="1 2">
    <name type="scientific">Lates japonicus</name>
    <name type="common">Japanese lates</name>
    <dbReference type="NCBI Taxonomy" id="270547"/>
    <lineage>
        <taxon>Eukaryota</taxon>
        <taxon>Metazoa</taxon>
        <taxon>Chordata</taxon>
        <taxon>Craniata</taxon>
        <taxon>Vertebrata</taxon>
        <taxon>Euteleostomi</taxon>
        <taxon>Actinopterygii</taxon>
        <taxon>Neopterygii</taxon>
        <taxon>Teleostei</taxon>
        <taxon>Neoteleostei</taxon>
        <taxon>Acanthomorphata</taxon>
        <taxon>Carangaria</taxon>
        <taxon>Carangaria incertae sedis</taxon>
        <taxon>Centropomidae</taxon>
        <taxon>Lates</taxon>
    </lineage>
</organism>
<proteinExistence type="predicted"/>
<dbReference type="Gene3D" id="3.40.50.300">
    <property type="entry name" value="P-loop containing nucleotide triphosphate hydrolases"/>
    <property type="match status" value="1"/>
</dbReference>
<keyword evidence="2" id="KW-1185">Reference proteome</keyword>
<gene>
    <name evidence="1" type="ORF">AKAME5_002566800</name>
</gene>
<evidence type="ECO:0000313" key="1">
    <source>
        <dbReference type="EMBL" id="GLD74339.1"/>
    </source>
</evidence>
<name>A0AAD3RL01_LATJO</name>